<dbReference type="InterPro" id="IPR023586">
    <property type="entry name" value="Ile-tRNA-ligase_type2"/>
</dbReference>
<reference evidence="4" key="1">
    <citation type="submission" date="2016-06" db="UniProtKB">
        <authorList>
            <consortium name="WormBaseParasite"/>
        </authorList>
    </citation>
    <scope>IDENTIFICATION</scope>
</reference>
<accession>A0A183BBV4</accession>
<feature type="compositionally biased region" description="Basic and acidic residues" evidence="1">
    <location>
        <begin position="164"/>
        <end position="177"/>
    </location>
</feature>
<dbReference type="GO" id="GO:0005524">
    <property type="term" value="F:ATP binding"/>
    <property type="evidence" value="ECO:0007669"/>
    <property type="project" value="InterPro"/>
</dbReference>
<evidence type="ECO:0000256" key="1">
    <source>
        <dbReference type="SAM" id="MobiDB-lite"/>
    </source>
</evidence>
<dbReference type="PANTHER" id="PTHR42780:SF1">
    <property type="entry name" value="ISOLEUCINE--TRNA LIGASE, CYTOPLASMIC"/>
    <property type="match status" value="1"/>
</dbReference>
<dbReference type="Proteomes" id="UP000272942">
    <property type="component" value="Unassembled WGS sequence"/>
</dbReference>
<gene>
    <name evidence="2" type="ORF">ECPE_LOCUS16689</name>
</gene>
<organism evidence="4">
    <name type="scientific">Echinostoma caproni</name>
    <dbReference type="NCBI Taxonomy" id="27848"/>
    <lineage>
        <taxon>Eukaryota</taxon>
        <taxon>Metazoa</taxon>
        <taxon>Spiralia</taxon>
        <taxon>Lophotrochozoa</taxon>
        <taxon>Platyhelminthes</taxon>
        <taxon>Trematoda</taxon>
        <taxon>Digenea</taxon>
        <taxon>Plagiorchiida</taxon>
        <taxon>Echinostomata</taxon>
        <taxon>Echinostomatoidea</taxon>
        <taxon>Echinostomatidae</taxon>
        <taxon>Echinostoma</taxon>
    </lineage>
</organism>
<dbReference type="EMBL" id="UZAN01065437">
    <property type="protein sequence ID" value="VDP93961.1"/>
    <property type="molecule type" value="Genomic_DNA"/>
</dbReference>
<dbReference type="PANTHER" id="PTHR42780">
    <property type="entry name" value="SOLEUCYL-TRNA SYNTHETASE"/>
    <property type="match status" value="1"/>
</dbReference>
<proteinExistence type="predicted"/>
<feature type="region of interest" description="Disordered" evidence="1">
    <location>
        <begin position="162"/>
        <end position="204"/>
    </location>
</feature>
<dbReference type="InterPro" id="IPR009080">
    <property type="entry name" value="tRNAsynth_Ia_anticodon-bd"/>
</dbReference>
<dbReference type="Pfam" id="PF19302">
    <property type="entry name" value="DUF5915"/>
    <property type="match status" value="1"/>
</dbReference>
<dbReference type="SUPFAM" id="SSF47323">
    <property type="entry name" value="Anticodon-binding domain of a subclass of class I aminoacyl-tRNA synthetases"/>
    <property type="match status" value="1"/>
</dbReference>
<keyword evidence="3" id="KW-1185">Reference proteome</keyword>
<dbReference type="AlphaFoldDB" id="A0A183BBV4"/>
<reference evidence="2 3" key="2">
    <citation type="submission" date="2018-11" db="EMBL/GenBank/DDBJ databases">
        <authorList>
            <consortium name="Pathogen Informatics"/>
        </authorList>
    </citation>
    <scope>NUCLEOTIDE SEQUENCE [LARGE SCALE GENOMIC DNA]</scope>
    <source>
        <strain evidence="2 3">Egypt</strain>
    </source>
</reference>
<dbReference type="WBParaSite" id="ECPE_0001673201-mRNA-1">
    <property type="protein sequence ID" value="ECPE_0001673201-mRNA-1"/>
    <property type="gene ID" value="ECPE_0001673201"/>
</dbReference>
<evidence type="ECO:0000313" key="4">
    <source>
        <dbReference type="WBParaSite" id="ECPE_0001673201-mRNA-1"/>
    </source>
</evidence>
<name>A0A183BBV4_9TREM</name>
<dbReference type="GO" id="GO:0004822">
    <property type="term" value="F:isoleucine-tRNA ligase activity"/>
    <property type="evidence" value="ECO:0007669"/>
    <property type="project" value="InterPro"/>
</dbReference>
<evidence type="ECO:0000313" key="3">
    <source>
        <dbReference type="Proteomes" id="UP000272942"/>
    </source>
</evidence>
<dbReference type="GO" id="GO:0006428">
    <property type="term" value="P:isoleucyl-tRNA aminoacylation"/>
    <property type="evidence" value="ECO:0007669"/>
    <property type="project" value="TreeGrafter"/>
</dbReference>
<evidence type="ECO:0000313" key="2">
    <source>
        <dbReference type="EMBL" id="VDP93961.1"/>
    </source>
</evidence>
<sequence>MSVLSSNRIAVHYLPAPKANENLINSEIEDTVSWMQAAVELGRIIRTRTNLPLKAPLREAIVIHPDPAVRREIMSAQMYIVEELNVRILTVTDDKHKYGVQLRGQLNHRTLGVCLKKDYKAVVEAVKSMPTADLEKFVATGSITVCGHELSGNDLTVVYTTGGKQKETPDATEETRGKTGKGKNKKAIDTSAESNATKEGTQRYEAASDARGLLVLLDTTPDEELEHERLARELINRIQRTRKKAELVPEDSIVIIVATDSPELQRIACPTSPLTGLIQATVKQPINVISHRVTAVGDQPLSKTVITAAESVLPADWSLGKEIIRETVSLLQFNNSKQIGQGIKLLCGTKSKTPDCTTDLGSVNAAFIHPSSDAIPTFVLDDAIPPDDLELILFARYDSSAPVIEPHRVAGSVVQTSASQLGSSSMTGCGIVTVRHDGSKRECIVTLEQPKGTLVVSDS</sequence>
<protein>
    <submittedName>
        <fullName evidence="4">tRNA acetyltransferase TAN1</fullName>
    </submittedName>
</protein>
<dbReference type="OrthoDB" id="6284831at2759"/>